<dbReference type="STRING" id="96561.Dole_0382"/>
<dbReference type="Pfam" id="PF10133">
    <property type="entry name" value="CooT"/>
    <property type="match status" value="1"/>
</dbReference>
<dbReference type="eggNOG" id="COG1532">
    <property type="taxonomic scope" value="Bacteria"/>
</dbReference>
<accession>A8ZT28</accession>
<proteinExistence type="predicted"/>
<dbReference type="EMBL" id="CP000859">
    <property type="protein sequence ID" value="ABW66192.1"/>
    <property type="molecule type" value="Genomic_DNA"/>
</dbReference>
<dbReference type="InterPro" id="IPR019300">
    <property type="entry name" value="CooT"/>
</dbReference>
<evidence type="ECO:0008006" key="3">
    <source>
        <dbReference type="Google" id="ProtNLM"/>
    </source>
</evidence>
<evidence type="ECO:0000313" key="1">
    <source>
        <dbReference type="EMBL" id="ABW66192.1"/>
    </source>
</evidence>
<name>A8ZT28_DESOH</name>
<organism evidence="1 2">
    <name type="scientific">Desulfosudis oleivorans (strain DSM 6200 / JCM 39069 / Hxd3)</name>
    <name type="common">Desulfococcus oleovorans</name>
    <dbReference type="NCBI Taxonomy" id="96561"/>
    <lineage>
        <taxon>Bacteria</taxon>
        <taxon>Pseudomonadati</taxon>
        <taxon>Thermodesulfobacteriota</taxon>
        <taxon>Desulfobacteria</taxon>
        <taxon>Desulfobacterales</taxon>
        <taxon>Desulfosudaceae</taxon>
        <taxon>Desulfosudis</taxon>
    </lineage>
</organism>
<dbReference type="HOGENOM" id="CLU_200895_0_0_7"/>
<reference evidence="1 2" key="1">
    <citation type="submission" date="2007-10" db="EMBL/GenBank/DDBJ databases">
        <title>Complete sequence of Desulfococcus oleovorans Hxd3.</title>
        <authorList>
            <consortium name="US DOE Joint Genome Institute"/>
            <person name="Copeland A."/>
            <person name="Lucas S."/>
            <person name="Lapidus A."/>
            <person name="Barry K."/>
            <person name="Glavina del Rio T."/>
            <person name="Dalin E."/>
            <person name="Tice H."/>
            <person name="Pitluck S."/>
            <person name="Kiss H."/>
            <person name="Brettin T."/>
            <person name="Bruce D."/>
            <person name="Detter J.C."/>
            <person name="Han C."/>
            <person name="Schmutz J."/>
            <person name="Larimer F."/>
            <person name="Land M."/>
            <person name="Hauser L."/>
            <person name="Kyrpides N."/>
            <person name="Kim E."/>
            <person name="Wawrik B."/>
            <person name="Richardson P."/>
        </authorList>
    </citation>
    <scope>NUCLEOTIDE SEQUENCE [LARGE SCALE GENOMIC DNA]</scope>
    <source>
        <strain evidence="2">DSM 6200 / JCM 39069 / Hxd3</strain>
    </source>
</reference>
<dbReference type="OrthoDB" id="5422162at2"/>
<dbReference type="AlphaFoldDB" id="A8ZT28"/>
<gene>
    <name evidence="1" type="ordered locus">Dole_0382</name>
</gene>
<dbReference type="RefSeq" id="WP_012173811.1">
    <property type="nucleotide sequence ID" value="NC_009943.1"/>
</dbReference>
<keyword evidence="2" id="KW-1185">Reference proteome</keyword>
<evidence type="ECO:0000313" key="2">
    <source>
        <dbReference type="Proteomes" id="UP000008561"/>
    </source>
</evidence>
<dbReference type="KEGG" id="dol:Dole_0382"/>
<dbReference type="Proteomes" id="UP000008561">
    <property type="component" value="Chromosome"/>
</dbReference>
<sequence>MCEANAYIVDEKGDNTLVMEAVDLVEPEEDGVKLISIFGEQKFLKAKIHSLSLVDHKIFLKSDG</sequence>
<protein>
    <recommendedName>
        <fullName evidence="3">CooT family nickel-binding protein</fullName>
    </recommendedName>
</protein>